<evidence type="ECO:0000256" key="4">
    <source>
        <dbReference type="ARBA" id="ARBA00022723"/>
    </source>
</evidence>
<dbReference type="InterPro" id="IPR013083">
    <property type="entry name" value="Znf_RING/FYVE/PHD"/>
</dbReference>
<feature type="domain" description="RING-type" evidence="11">
    <location>
        <begin position="136"/>
        <end position="178"/>
    </location>
</feature>
<keyword evidence="5 9" id="KW-0863">Zinc-finger</keyword>
<proteinExistence type="inferred from homology"/>
<comment type="subcellular location">
    <subcellularLocation>
        <location evidence="1">Cytoplasm</location>
    </subcellularLocation>
</comment>
<keyword evidence="4" id="KW-0479">Metal-binding</keyword>
<evidence type="ECO:0000256" key="8">
    <source>
        <dbReference type="ARBA" id="ARBA00035390"/>
    </source>
</evidence>
<dbReference type="PANTHER" id="PTHR12983:SF9">
    <property type="entry name" value="E3 UBIQUITIN-PROTEIN LIGASE RNF10"/>
    <property type="match status" value="1"/>
</dbReference>
<evidence type="ECO:0000256" key="10">
    <source>
        <dbReference type="SAM" id="MobiDB-lite"/>
    </source>
</evidence>
<feature type="non-terminal residue" evidence="12">
    <location>
        <position position="492"/>
    </location>
</feature>
<dbReference type="Pfam" id="PF13445">
    <property type="entry name" value="zf-RING_UBOX"/>
    <property type="match status" value="1"/>
</dbReference>
<evidence type="ECO:0000256" key="2">
    <source>
        <dbReference type="ARBA" id="ARBA00008117"/>
    </source>
</evidence>
<dbReference type="InterPro" id="IPR039739">
    <property type="entry name" value="MAG2/RNF10"/>
</dbReference>
<dbReference type="PROSITE" id="PS50089">
    <property type="entry name" value="ZF_RING_2"/>
    <property type="match status" value="1"/>
</dbReference>
<dbReference type="Gene3D" id="3.30.40.10">
    <property type="entry name" value="Zinc/RING finger domain, C3HC4 (zinc finger)"/>
    <property type="match status" value="1"/>
</dbReference>
<keyword evidence="6" id="KW-0862">Zinc</keyword>
<dbReference type="InterPro" id="IPR027370">
    <property type="entry name" value="Znf-RING_euk"/>
</dbReference>
<feature type="compositionally biased region" description="Polar residues" evidence="10">
    <location>
        <begin position="20"/>
        <end position="33"/>
    </location>
</feature>
<feature type="region of interest" description="Disordered" evidence="10">
    <location>
        <begin position="20"/>
        <end position="52"/>
    </location>
</feature>
<evidence type="ECO:0000256" key="9">
    <source>
        <dbReference type="PROSITE-ProRule" id="PRU00175"/>
    </source>
</evidence>
<evidence type="ECO:0000256" key="3">
    <source>
        <dbReference type="ARBA" id="ARBA00022490"/>
    </source>
</evidence>
<evidence type="ECO:0000259" key="11">
    <source>
        <dbReference type="PROSITE" id="PS50089"/>
    </source>
</evidence>
<evidence type="ECO:0000256" key="1">
    <source>
        <dbReference type="ARBA" id="ARBA00004496"/>
    </source>
</evidence>
<dbReference type="GO" id="GO:0005737">
    <property type="term" value="C:cytoplasm"/>
    <property type="evidence" value="ECO:0007669"/>
    <property type="project" value="UniProtKB-SubCell"/>
</dbReference>
<organism evidence="12">
    <name type="scientific">Schistocephalus solidus</name>
    <name type="common">Tapeworm</name>
    <dbReference type="NCBI Taxonomy" id="70667"/>
    <lineage>
        <taxon>Eukaryota</taxon>
        <taxon>Metazoa</taxon>
        <taxon>Spiralia</taxon>
        <taxon>Lophotrochozoa</taxon>
        <taxon>Platyhelminthes</taxon>
        <taxon>Cestoda</taxon>
        <taxon>Eucestoda</taxon>
        <taxon>Diphyllobothriidea</taxon>
        <taxon>Diphyllobothriidae</taxon>
        <taxon>Schistocephalus</taxon>
    </lineage>
</organism>
<evidence type="ECO:0000256" key="7">
    <source>
        <dbReference type="ARBA" id="ARBA00035131"/>
    </source>
</evidence>
<dbReference type="GO" id="GO:0045944">
    <property type="term" value="P:positive regulation of transcription by RNA polymerase II"/>
    <property type="evidence" value="ECO:0007669"/>
    <property type="project" value="TreeGrafter"/>
</dbReference>
<dbReference type="AlphaFoldDB" id="A0A0X3Q3Y2"/>
<keyword evidence="3" id="KW-0963">Cytoplasm</keyword>
<evidence type="ECO:0000256" key="6">
    <source>
        <dbReference type="ARBA" id="ARBA00022833"/>
    </source>
</evidence>
<dbReference type="EMBL" id="GEEE01004282">
    <property type="protein sequence ID" value="JAP58943.1"/>
    <property type="molecule type" value="Transcribed_RNA"/>
</dbReference>
<dbReference type="InterPro" id="IPR017907">
    <property type="entry name" value="Znf_RING_CS"/>
</dbReference>
<accession>A0A0X3Q3Y2</accession>
<reference evidence="12" key="1">
    <citation type="submission" date="2016-01" db="EMBL/GenBank/DDBJ databases">
        <title>Reference transcriptome for the parasite Schistocephalus solidus: insights into the molecular evolution of parasitism.</title>
        <authorList>
            <person name="Hebert F.O."/>
            <person name="Grambauer S."/>
            <person name="Barber I."/>
            <person name="Landry C.R."/>
            <person name="Aubin-Horth N."/>
        </authorList>
    </citation>
    <scope>NUCLEOTIDE SEQUENCE</scope>
</reference>
<protein>
    <recommendedName>
        <fullName evidence="7">E3 ubiquitin-protein ligase RNF10</fullName>
    </recommendedName>
    <alternativeName>
        <fullName evidence="8">RING finger protein 10</fullName>
    </alternativeName>
</protein>
<sequence>MERNASAGLLAESSSVITRNRSNHYPVQNSAPSARSFDAVRRHPCRRPGKVRERLPSYSTSATLDFRDFEVTQGSTTRNGNSFDYVDADCDFVTAKCQVLVYPGTDVIRHLQSSDEVIQWNDVAEVRYFHTEPTNCPICLYPPVAPRMGPCGHIYCWPCIYRFITYDNDLLSRKCAVCGVYLRCSELKRVLMRPVSLPLVGQTCELVLMKRHKNIMFPLSFSENSTYIPIPNADAASSFFSRVAVATSVDIRNLLQREQCCLETYLAECTSDDELSCMIPYVEALLCELLKELNSVELTNRDAHTPKTSLNVSESERVYTYYEDVNGLDIYLHSVNWRCLITDYKDRELPLRISGTVVQIERYSMNHDLRRRYRYLSHLPIGRPFYFVELDLQPPTVSQKTLDEMSNLLLARSRKREQQLHKEQLLTLAKEEAENRIPTLPLGCRLVAHANLTEVPTDEDFVPLCQTSDVQSDKSRFHLSFATVSKVGAAAV</sequence>
<evidence type="ECO:0000313" key="12">
    <source>
        <dbReference type="EMBL" id="JAP58943.1"/>
    </source>
</evidence>
<dbReference type="SMART" id="SM00184">
    <property type="entry name" value="RING"/>
    <property type="match status" value="1"/>
</dbReference>
<comment type="similarity">
    <text evidence="2">Belongs to the RNF10 family.</text>
</comment>
<dbReference type="GO" id="GO:0000976">
    <property type="term" value="F:transcription cis-regulatory region binding"/>
    <property type="evidence" value="ECO:0007669"/>
    <property type="project" value="TreeGrafter"/>
</dbReference>
<evidence type="ECO:0000256" key="5">
    <source>
        <dbReference type="ARBA" id="ARBA00022771"/>
    </source>
</evidence>
<dbReference type="SUPFAM" id="SSF57850">
    <property type="entry name" value="RING/U-box"/>
    <property type="match status" value="1"/>
</dbReference>
<dbReference type="PROSITE" id="PS00518">
    <property type="entry name" value="ZF_RING_1"/>
    <property type="match status" value="1"/>
</dbReference>
<dbReference type="PANTHER" id="PTHR12983">
    <property type="entry name" value="RING FINGER 10 FAMILY MEMBER"/>
    <property type="match status" value="1"/>
</dbReference>
<name>A0A0X3Q3Y2_SCHSO</name>
<gene>
    <name evidence="12" type="primary">RNF10</name>
    <name evidence="12" type="ORF">TR92532</name>
</gene>
<dbReference type="InterPro" id="IPR001841">
    <property type="entry name" value="Znf_RING"/>
</dbReference>
<dbReference type="GO" id="GO:0008270">
    <property type="term" value="F:zinc ion binding"/>
    <property type="evidence" value="ECO:0007669"/>
    <property type="project" value="UniProtKB-KW"/>
</dbReference>